<dbReference type="RefSeq" id="WP_078499827.1">
    <property type="nucleotide sequence ID" value="NZ_MSZX01000006.1"/>
</dbReference>
<reference evidence="5 6" key="1">
    <citation type="submission" date="2017-01" db="EMBL/GenBank/DDBJ databases">
        <title>Genome analysis of Paenibacillus selenitrireducens ES3-24.</title>
        <authorList>
            <person name="Xu D."/>
            <person name="Yao R."/>
            <person name="Zheng S."/>
        </authorList>
    </citation>
    <scope>NUCLEOTIDE SEQUENCE [LARGE SCALE GENOMIC DNA]</scope>
    <source>
        <strain evidence="5 6">ES3-24</strain>
    </source>
</reference>
<organism evidence="5 6">
    <name type="scientific">Paenibacillus selenitireducens</name>
    <dbReference type="NCBI Taxonomy" id="1324314"/>
    <lineage>
        <taxon>Bacteria</taxon>
        <taxon>Bacillati</taxon>
        <taxon>Bacillota</taxon>
        <taxon>Bacilli</taxon>
        <taxon>Bacillales</taxon>
        <taxon>Paenibacillaceae</taxon>
        <taxon>Paenibacillus</taxon>
    </lineage>
</organism>
<dbReference type="AlphaFoldDB" id="A0A1T2XAE3"/>
<dbReference type="SMART" id="SM00849">
    <property type="entry name" value="Lactamase_B"/>
    <property type="match status" value="1"/>
</dbReference>
<name>A0A1T2XAE3_9BACL</name>
<gene>
    <name evidence="5" type="ORF">BVG16_16750</name>
</gene>
<evidence type="ECO:0000256" key="1">
    <source>
        <dbReference type="ARBA" id="ARBA00034221"/>
    </source>
</evidence>
<dbReference type="PANTHER" id="PTHR42951:SF17">
    <property type="entry name" value="METALLO-BETA-LACTAMASE DOMAIN-CONTAINING PROTEIN"/>
    <property type="match status" value="1"/>
</dbReference>
<dbReference type="EMBL" id="MSZX01000006">
    <property type="protein sequence ID" value="OPA76810.1"/>
    <property type="molecule type" value="Genomic_DNA"/>
</dbReference>
<comment type="catalytic activity">
    <reaction evidence="3">
        <text>3',5'-cyclic UMP + H2O = UMP + H(+)</text>
        <dbReference type="Rhea" id="RHEA:70575"/>
        <dbReference type="ChEBI" id="CHEBI:15377"/>
        <dbReference type="ChEBI" id="CHEBI:15378"/>
        <dbReference type="ChEBI" id="CHEBI:57865"/>
        <dbReference type="ChEBI" id="CHEBI:184387"/>
    </reaction>
    <physiologicalReaction direction="left-to-right" evidence="3">
        <dbReference type="Rhea" id="RHEA:70576"/>
    </physiologicalReaction>
</comment>
<dbReference type="InterPro" id="IPR001279">
    <property type="entry name" value="Metallo-B-lactamas"/>
</dbReference>
<evidence type="ECO:0000313" key="6">
    <source>
        <dbReference type="Proteomes" id="UP000190188"/>
    </source>
</evidence>
<dbReference type="Proteomes" id="UP000190188">
    <property type="component" value="Unassembled WGS sequence"/>
</dbReference>
<accession>A0A1T2XAE3</accession>
<dbReference type="OrthoDB" id="9802248at2"/>
<protein>
    <submittedName>
        <fullName evidence="5">MBL fold metallo-hydrolase</fullName>
    </submittedName>
</protein>
<comment type="catalytic activity">
    <reaction evidence="1">
        <text>3',5'-cyclic CMP + H2O = CMP + H(+)</text>
        <dbReference type="Rhea" id="RHEA:72675"/>
        <dbReference type="ChEBI" id="CHEBI:15377"/>
        <dbReference type="ChEBI" id="CHEBI:15378"/>
        <dbReference type="ChEBI" id="CHEBI:58003"/>
        <dbReference type="ChEBI" id="CHEBI:60377"/>
    </reaction>
    <physiologicalReaction direction="left-to-right" evidence="1">
        <dbReference type="Rhea" id="RHEA:72676"/>
    </physiologicalReaction>
</comment>
<keyword evidence="6" id="KW-1185">Reference proteome</keyword>
<dbReference type="Pfam" id="PF00753">
    <property type="entry name" value="Lactamase_B"/>
    <property type="match status" value="1"/>
</dbReference>
<dbReference type="Gene3D" id="3.60.15.10">
    <property type="entry name" value="Ribonuclease Z/Hydroxyacylglutathione hydrolase-like"/>
    <property type="match status" value="1"/>
</dbReference>
<evidence type="ECO:0000259" key="4">
    <source>
        <dbReference type="SMART" id="SM00849"/>
    </source>
</evidence>
<evidence type="ECO:0000256" key="3">
    <source>
        <dbReference type="ARBA" id="ARBA00048505"/>
    </source>
</evidence>
<dbReference type="InterPro" id="IPR036866">
    <property type="entry name" value="RibonucZ/Hydroxyglut_hydro"/>
</dbReference>
<dbReference type="PANTHER" id="PTHR42951">
    <property type="entry name" value="METALLO-BETA-LACTAMASE DOMAIN-CONTAINING"/>
    <property type="match status" value="1"/>
</dbReference>
<evidence type="ECO:0000313" key="5">
    <source>
        <dbReference type="EMBL" id="OPA76810.1"/>
    </source>
</evidence>
<dbReference type="CDD" id="cd07721">
    <property type="entry name" value="yflN-like_MBL-fold"/>
    <property type="match status" value="1"/>
</dbReference>
<dbReference type="STRING" id="1324314.BVG16_16750"/>
<keyword evidence="5" id="KW-0378">Hydrolase</keyword>
<dbReference type="SUPFAM" id="SSF56281">
    <property type="entry name" value="Metallo-hydrolase/oxidoreductase"/>
    <property type="match status" value="1"/>
</dbReference>
<dbReference type="GO" id="GO:0016787">
    <property type="term" value="F:hydrolase activity"/>
    <property type="evidence" value="ECO:0007669"/>
    <property type="project" value="UniProtKB-KW"/>
</dbReference>
<comment type="caution">
    <text evidence="5">The sequence shown here is derived from an EMBL/GenBank/DDBJ whole genome shotgun (WGS) entry which is preliminary data.</text>
</comment>
<comment type="function">
    <text evidence="2">Counteracts the endogenous Pycsar antiviral defense system. Phosphodiesterase that enables metal-dependent hydrolysis of host cyclic nucleotide Pycsar defense signals such as cCMP and cUMP.</text>
</comment>
<evidence type="ECO:0000256" key="2">
    <source>
        <dbReference type="ARBA" id="ARBA00034301"/>
    </source>
</evidence>
<proteinExistence type="predicted"/>
<sequence length="226" mass="25030">MKWTKVTERIWRLKSWLMYPIIPIHVWLVKDETYGGWTLVDAGMKGIAPAVLRHIEELNEGPLRRIILTHGHTDHIGAIQPIVDATNAAVYAYAEEIPYMEGAKIYPRRKKAEFNVKPGLAQALPTDSAGKLLAIGGLQPYFAPGHSPGHVVYYHEQDDILLAGDLLTSNARGTKLKTPMAMFTGDMNQALESARIIDKLKPRQIEVCHGSAVSNPVAQLQAIFSS</sequence>
<dbReference type="InterPro" id="IPR050855">
    <property type="entry name" value="NDM-1-like"/>
</dbReference>
<feature type="domain" description="Metallo-beta-lactamase" evidence="4">
    <location>
        <begin position="23"/>
        <end position="209"/>
    </location>
</feature>